<dbReference type="SUPFAM" id="SSF56300">
    <property type="entry name" value="Metallo-dependent phosphatases"/>
    <property type="match status" value="1"/>
</dbReference>
<dbReference type="InterPro" id="IPR011152">
    <property type="entry name" value="Pesterase_MJ0912"/>
</dbReference>
<dbReference type="RefSeq" id="WP_054211477.1">
    <property type="nucleotide sequence ID" value="NZ_LGSZ01000070.1"/>
</dbReference>
<feature type="domain" description="Calcineurin-like phosphoesterase" evidence="2">
    <location>
        <begin position="1"/>
        <end position="210"/>
    </location>
</feature>
<dbReference type="PANTHER" id="PTHR42850">
    <property type="entry name" value="METALLOPHOSPHOESTERASE"/>
    <property type="match status" value="1"/>
</dbReference>
<dbReference type="GO" id="GO:0005737">
    <property type="term" value="C:cytoplasm"/>
    <property type="evidence" value="ECO:0007669"/>
    <property type="project" value="TreeGrafter"/>
</dbReference>
<dbReference type="PIRSF" id="PIRSF000883">
    <property type="entry name" value="Pesterase_MJ0912"/>
    <property type="match status" value="1"/>
</dbReference>
<dbReference type="Pfam" id="PF12850">
    <property type="entry name" value="Metallophos_2"/>
    <property type="match status" value="1"/>
</dbReference>
<keyword evidence="4" id="KW-1185">Reference proteome</keyword>
<sequence>MRIAVLTDLHANREATEAVLAEVARLAPDRIVLLGDIVGYGPDPAFAVEATDRLVADGALCVLGNHDEATVQGPGGMTPHAHDAIVWTRAQLSPAHLAFLSRLPLTAELPGMLLVHASAATPGKWPYLRDEKTARECLAATSAPLVLCGHTHVPAIYYALPGREPVRFTPLPQVAAPLSAIRRHVVVVGAVGQPRDGNPAACFALLDTDRREVTMLRVPYDAQETARKIASAGLPDWLGLRLQVGR</sequence>
<name>A0A0N1F288_9HYPH</name>
<dbReference type="InterPro" id="IPR029052">
    <property type="entry name" value="Metallo-depent_PP-like"/>
</dbReference>
<evidence type="ECO:0000259" key="2">
    <source>
        <dbReference type="Pfam" id="PF12850"/>
    </source>
</evidence>
<protein>
    <recommendedName>
        <fullName evidence="2">Calcineurin-like phosphoesterase domain-containing protein</fullName>
    </recommendedName>
</protein>
<dbReference type="OrthoDB" id="9813918at2"/>
<reference evidence="3 4" key="1">
    <citation type="submission" date="2015-07" db="EMBL/GenBank/DDBJ databases">
        <title>Whole genome sequencing of Bosea vaviloviae isolated from cave pool.</title>
        <authorList>
            <person name="Tan N.E.H."/>
            <person name="Lee Y.P."/>
            <person name="Gan H.M."/>
            <person name="Barton H."/>
            <person name="Savka M.A."/>
        </authorList>
    </citation>
    <scope>NUCLEOTIDE SEQUENCE [LARGE SCALE GENOMIC DNA]</scope>
    <source>
        <strain evidence="3 4">SD260</strain>
    </source>
</reference>
<dbReference type="PATRIC" id="fig|1526658.3.peg.4350"/>
<dbReference type="EMBL" id="LGSZ01000070">
    <property type="protein sequence ID" value="KPH76227.1"/>
    <property type="molecule type" value="Genomic_DNA"/>
</dbReference>
<dbReference type="PANTHER" id="PTHR42850:SF2">
    <property type="entry name" value="BLL5683 PROTEIN"/>
    <property type="match status" value="1"/>
</dbReference>
<dbReference type="CDD" id="cd00838">
    <property type="entry name" value="MPP_superfamily"/>
    <property type="match status" value="1"/>
</dbReference>
<dbReference type="InterPro" id="IPR024654">
    <property type="entry name" value="Calcineurin-like_PHP_lpxH"/>
</dbReference>
<gene>
    <name evidence="3" type="ORF">AE618_23415</name>
</gene>
<dbReference type="AlphaFoldDB" id="A0A0N1F288"/>
<evidence type="ECO:0000313" key="3">
    <source>
        <dbReference type="EMBL" id="KPH76227.1"/>
    </source>
</evidence>
<dbReference type="Proteomes" id="UP000037822">
    <property type="component" value="Unassembled WGS sequence"/>
</dbReference>
<dbReference type="InterPro" id="IPR050126">
    <property type="entry name" value="Ap4A_hydrolase"/>
</dbReference>
<proteinExistence type="inferred from homology"/>
<evidence type="ECO:0000313" key="4">
    <source>
        <dbReference type="Proteomes" id="UP000037822"/>
    </source>
</evidence>
<comment type="caution">
    <text evidence="3">The sequence shown here is derived from an EMBL/GenBank/DDBJ whole genome shotgun (WGS) entry which is preliminary data.</text>
</comment>
<evidence type="ECO:0000256" key="1">
    <source>
        <dbReference type="ARBA" id="ARBA00008950"/>
    </source>
</evidence>
<organism evidence="3 4">
    <name type="scientific">Bosea vaviloviae</name>
    <dbReference type="NCBI Taxonomy" id="1526658"/>
    <lineage>
        <taxon>Bacteria</taxon>
        <taxon>Pseudomonadati</taxon>
        <taxon>Pseudomonadota</taxon>
        <taxon>Alphaproteobacteria</taxon>
        <taxon>Hyphomicrobiales</taxon>
        <taxon>Boseaceae</taxon>
        <taxon>Bosea</taxon>
    </lineage>
</organism>
<dbReference type="Gene3D" id="3.60.21.10">
    <property type="match status" value="1"/>
</dbReference>
<accession>A0A0N1F288</accession>
<comment type="similarity">
    <text evidence="1">Belongs to the metallophosphoesterase superfamily. YfcE family.</text>
</comment>
<dbReference type="GO" id="GO:0016791">
    <property type="term" value="F:phosphatase activity"/>
    <property type="evidence" value="ECO:0007669"/>
    <property type="project" value="TreeGrafter"/>
</dbReference>